<comment type="subcellular location">
    <subcellularLocation>
        <location evidence="7">Cytoplasm</location>
    </subcellularLocation>
</comment>
<dbReference type="Pfam" id="PF01202">
    <property type="entry name" value="SKI"/>
    <property type="match status" value="1"/>
</dbReference>
<dbReference type="Gene3D" id="3.40.50.300">
    <property type="entry name" value="P-loop containing nucleotide triphosphate hydrolases"/>
    <property type="match status" value="1"/>
</dbReference>
<organism evidence="8 9">
    <name type="scientific">Clostridium tertium</name>
    <dbReference type="NCBI Taxonomy" id="1559"/>
    <lineage>
        <taxon>Bacteria</taxon>
        <taxon>Bacillati</taxon>
        <taxon>Bacillota</taxon>
        <taxon>Clostridia</taxon>
        <taxon>Eubacteriales</taxon>
        <taxon>Clostridiaceae</taxon>
        <taxon>Clostridium</taxon>
    </lineage>
</organism>
<dbReference type="RefSeq" id="WP_111928459.1">
    <property type="nucleotide sequence ID" value="NZ_CAXSLY010000003.1"/>
</dbReference>
<name>A0A9X4B0N9_9CLOT</name>
<proteinExistence type="inferred from homology"/>
<dbReference type="PANTHER" id="PTHR21087:SF16">
    <property type="entry name" value="SHIKIMATE KINASE 1, CHLOROPLASTIC"/>
    <property type="match status" value="1"/>
</dbReference>
<evidence type="ECO:0000256" key="5">
    <source>
        <dbReference type="ARBA" id="ARBA00022840"/>
    </source>
</evidence>
<feature type="binding site" evidence="7">
    <location>
        <position position="17"/>
    </location>
    <ligand>
        <name>Mg(2+)</name>
        <dbReference type="ChEBI" id="CHEBI:18420"/>
    </ligand>
</feature>
<feature type="binding site" evidence="7">
    <location>
        <position position="58"/>
    </location>
    <ligand>
        <name>substrate</name>
    </ligand>
</feature>
<dbReference type="EMBL" id="JAMRYU010000001">
    <property type="protein sequence ID" value="MDC4238641.1"/>
    <property type="molecule type" value="Genomic_DNA"/>
</dbReference>
<dbReference type="PANTHER" id="PTHR21087">
    <property type="entry name" value="SHIKIMATE KINASE"/>
    <property type="match status" value="1"/>
</dbReference>
<comment type="catalytic activity">
    <reaction evidence="7">
        <text>shikimate + ATP = 3-phosphoshikimate + ADP + H(+)</text>
        <dbReference type="Rhea" id="RHEA:13121"/>
        <dbReference type="ChEBI" id="CHEBI:15378"/>
        <dbReference type="ChEBI" id="CHEBI:30616"/>
        <dbReference type="ChEBI" id="CHEBI:36208"/>
        <dbReference type="ChEBI" id="CHEBI:145989"/>
        <dbReference type="ChEBI" id="CHEBI:456216"/>
        <dbReference type="EC" id="2.7.1.71"/>
    </reaction>
</comment>
<evidence type="ECO:0000313" key="8">
    <source>
        <dbReference type="EMBL" id="MDC4238641.1"/>
    </source>
</evidence>
<comment type="function">
    <text evidence="7">Catalyzes the specific phosphorylation of the 3-hydroxyl group of shikimic acid using ATP as a cosubstrate.</text>
</comment>
<dbReference type="GO" id="GO:0008652">
    <property type="term" value="P:amino acid biosynthetic process"/>
    <property type="evidence" value="ECO:0007669"/>
    <property type="project" value="UniProtKB-KW"/>
</dbReference>
<comment type="subunit">
    <text evidence="7">Monomer.</text>
</comment>
<dbReference type="CDD" id="cd00464">
    <property type="entry name" value="SK"/>
    <property type="match status" value="1"/>
</dbReference>
<feature type="binding site" evidence="7">
    <location>
        <position position="134"/>
    </location>
    <ligand>
        <name>substrate</name>
    </ligand>
</feature>
<reference evidence="8" key="1">
    <citation type="submission" date="2022-05" db="EMBL/GenBank/DDBJ databases">
        <title>Draft genome sequence of Clostridium tertium strain CP3 isolated from Peru.</title>
        <authorList>
            <person name="Hurtado R."/>
            <person name="Lima L."/>
            <person name="Sousa T."/>
            <person name="Jaiswal A.K."/>
            <person name="Tiwari S."/>
            <person name="Maturrano L."/>
            <person name="Brenig B."/>
            <person name="Azevedo V."/>
        </authorList>
    </citation>
    <scope>NUCLEOTIDE SEQUENCE</scope>
    <source>
        <strain evidence="8">CP3</strain>
    </source>
</reference>
<dbReference type="PRINTS" id="PR01100">
    <property type="entry name" value="SHIKIMTKNASE"/>
</dbReference>
<dbReference type="SUPFAM" id="SSF52540">
    <property type="entry name" value="P-loop containing nucleoside triphosphate hydrolases"/>
    <property type="match status" value="1"/>
</dbReference>
<feature type="binding site" evidence="7">
    <location>
        <position position="35"/>
    </location>
    <ligand>
        <name>substrate</name>
    </ligand>
</feature>
<keyword evidence="1 7" id="KW-0028">Amino-acid biosynthesis</keyword>
<dbReference type="GO" id="GO:0005524">
    <property type="term" value="F:ATP binding"/>
    <property type="evidence" value="ECO:0007669"/>
    <property type="project" value="UniProtKB-UniRule"/>
</dbReference>
<comment type="similarity">
    <text evidence="7">Belongs to the shikimate kinase family.</text>
</comment>
<keyword evidence="7" id="KW-0479">Metal-binding</keyword>
<dbReference type="AlphaFoldDB" id="A0A9X4B0N9"/>
<feature type="binding site" evidence="7">
    <location>
        <begin position="13"/>
        <end position="18"/>
    </location>
    <ligand>
        <name>ATP</name>
        <dbReference type="ChEBI" id="CHEBI:30616"/>
    </ligand>
</feature>
<dbReference type="GO" id="GO:0009423">
    <property type="term" value="P:chorismate biosynthetic process"/>
    <property type="evidence" value="ECO:0007669"/>
    <property type="project" value="UniProtKB-UniRule"/>
</dbReference>
<dbReference type="EC" id="2.7.1.71" evidence="7"/>
<dbReference type="InterPro" id="IPR031322">
    <property type="entry name" value="Shikimate/glucono_kinase"/>
</dbReference>
<evidence type="ECO:0000256" key="1">
    <source>
        <dbReference type="ARBA" id="ARBA00022605"/>
    </source>
</evidence>
<feature type="binding site" evidence="7">
    <location>
        <position position="80"/>
    </location>
    <ligand>
        <name>substrate</name>
    </ligand>
</feature>
<keyword evidence="9" id="KW-1185">Reference proteome</keyword>
<evidence type="ECO:0000256" key="6">
    <source>
        <dbReference type="ARBA" id="ARBA00023141"/>
    </source>
</evidence>
<dbReference type="GO" id="GO:0000287">
    <property type="term" value="F:magnesium ion binding"/>
    <property type="evidence" value="ECO:0007669"/>
    <property type="project" value="UniProtKB-UniRule"/>
</dbReference>
<comment type="cofactor">
    <cofactor evidence="7">
        <name>Mg(2+)</name>
        <dbReference type="ChEBI" id="CHEBI:18420"/>
    </cofactor>
    <text evidence="7">Binds 1 Mg(2+) ion per subunit.</text>
</comment>
<comment type="caution">
    <text evidence="8">The sequence shown here is derived from an EMBL/GenBank/DDBJ whole genome shotgun (WGS) entry which is preliminary data.</text>
</comment>
<keyword evidence="4 7" id="KW-0418">Kinase</keyword>
<dbReference type="GO" id="GO:0005829">
    <property type="term" value="C:cytosol"/>
    <property type="evidence" value="ECO:0007669"/>
    <property type="project" value="TreeGrafter"/>
</dbReference>
<keyword evidence="7" id="KW-0963">Cytoplasm</keyword>
<evidence type="ECO:0000313" key="9">
    <source>
        <dbReference type="Proteomes" id="UP001141183"/>
    </source>
</evidence>
<evidence type="ECO:0000256" key="4">
    <source>
        <dbReference type="ARBA" id="ARBA00022777"/>
    </source>
</evidence>
<keyword evidence="2 7" id="KW-0808">Transferase</keyword>
<keyword evidence="5 7" id="KW-0067">ATP-binding</keyword>
<dbReference type="GO" id="GO:0004765">
    <property type="term" value="F:shikimate kinase activity"/>
    <property type="evidence" value="ECO:0007669"/>
    <property type="project" value="UniProtKB-UniRule"/>
</dbReference>
<protein>
    <recommendedName>
        <fullName evidence="7">Shikimate kinase</fullName>
        <shortName evidence="7">SK</shortName>
        <ecNumber evidence="7">2.7.1.71</ecNumber>
    </recommendedName>
</protein>
<keyword evidence="7" id="KW-0460">Magnesium</keyword>
<feature type="binding site" evidence="7">
    <location>
        <position position="117"/>
    </location>
    <ligand>
        <name>ATP</name>
        <dbReference type="ChEBI" id="CHEBI:30616"/>
    </ligand>
</feature>
<keyword evidence="3 7" id="KW-0547">Nucleotide-binding</keyword>
<evidence type="ECO:0000256" key="7">
    <source>
        <dbReference type="HAMAP-Rule" id="MF_00109"/>
    </source>
</evidence>
<dbReference type="InterPro" id="IPR027417">
    <property type="entry name" value="P-loop_NTPase"/>
</dbReference>
<dbReference type="Proteomes" id="UP001141183">
    <property type="component" value="Unassembled WGS sequence"/>
</dbReference>
<comment type="pathway">
    <text evidence="7">Metabolic intermediate biosynthesis; chorismate biosynthesis; chorismate from D-erythrose 4-phosphate and phosphoenolpyruvate: step 5/7.</text>
</comment>
<dbReference type="HAMAP" id="MF_00109">
    <property type="entry name" value="Shikimate_kinase"/>
    <property type="match status" value="1"/>
</dbReference>
<evidence type="ECO:0000256" key="3">
    <source>
        <dbReference type="ARBA" id="ARBA00022741"/>
    </source>
</evidence>
<keyword evidence="6 7" id="KW-0057">Aromatic amino acid biosynthesis</keyword>
<comment type="caution">
    <text evidence="7">Lacks conserved residue(s) required for the propagation of feature annotation.</text>
</comment>
<accession>A0A9X4B0N9</accession>
<evidence type="ECO:0000256" key="2">
    <source>
        <dbReference type="ARBA" id="ARBA00022679"/>
    </source>
</evidence>
<dbReference type="GO" id="GO:0009073">
    <property type="term" value="P:aromatic amino acid family biosynthetic process"/>
    <property type="evidence" value="ECO:0007669"/>
    <property type="project" value="UniProtKB-KW"/>
</dbReference>
<gene>
    <name evidence="7" type="primary">aroK</name>
    <name evidence="8" type="ORF">NE398_00435</name>
</gene>
<dbReference type="InterPro" id="IPR000623">
    <property type="entry name" value="Shikimate_kinase/TSH1"/>
</dbReference>
<sequence>MDKNIILLIGMPGCGKSTIGEELANKINYDFCDMDKYIEEISNSTVKELFNISEEYFRDYETLACKELSNKSKIIISSGGGVIKRKKNIDFFKDKGIIIFIDRPIEDILKDVDTSSRPLLSDGKSKLYNLYSERYNLYNNYCEIKIVNDTTIEETIDKIIKII</sequence>